<reference evidence="1 2" key="1">
    <citation type="submission" date="2024-09" db="EMBL/GenBank/DDBJ databases">
        <authorList>
            <person name="Sun Q."/>
            <person name="Mori K."/>
        </authorList>
    </citation>
    <scope>NUCLEOTIDE SEQUENCE [LARGE SCALE GENOMIC DNA]</scope>
    <source>
        <strain evidence="1 2">TBRC 2205</strain>
    </source>
</reference>
<comment type="caution">
    <text evidence="1">The sequence shown here is derived from an EMBL/GenBank/DDBJ whole genome shotgun (WGS) entry which is preliminary data.</text>
</comment>
<accession>A0ABV6P5D5</accession>
<evidence type="ECO:0000313" key="2">
    <source>
        <dbReference type="Proteomes" id="UP001589894"/>
    </source>
</evidence>
<dbReference type="Proteomes" id="UP001589894">
    <property type="component" value="Unassembled WGS sequence"/>
</dbReference>
<name>A0ABV6P5D5_9ACTN</name>
<evidence type="ECO:0000313" key="1">
    <source>
        <dbReference type="EMBL" id="MFC0567934.1"/>
    </source>
</evidence>
<dbReference type="EMBL" id="JBHLUE010000026">
    <property type="protein sequence ID" value="MFC0567934.1"/>
    <property type="molecule type" value="Genomic_DNA"/>
</dbReference>
<organism evidence="1 2">
    <name type="scientific">Plantactinospora siamensis</name>
    <dbReference type="NCBI Taxonomy" id="555372"/>
    <lineage>
        <taxon>Bacteria</taxon>
        <taxon>Bacillati</taxon>
        <taxon>Actinomycetota</taxon>
        <taxon>Actinomycetes</taxon>
        <taxon>Micromonosporales</taxon>
        <taxon>Micromonosporaceae</taxon>
        <taxon>Plantactinospora</taxon>
    </lineage>
</organism>
<sequence length="172" mass="18830">MTAEPCRALPGSWRILATTFPLWLSGKRSDPMITYTVLPGDPLALRDDVSWTTRRGRRRHLIGIDRYRPGPDRFVWRGAGMLRPLTSVWTVHHLSDDGTIAVLAFGRSLFTPAGLDVLGRAPERVGLGRAPERVGLGRAPGLLGRPSAGELRLTADQYAGLTWLGEAGRRPG</sequence>
<gene>
    <name evidence="1" type="ORF">ACFFHU_27795</name>
</gene>
<protein>
    <submittedName>
        <fullName evidence="1">Uncharacterized protein</fullName>
    </submittedName>
</protein>
<keyword evidence="2" id="KW-1185">Reference proteome</keyword>
<dbReference type="RefSeq" id="WP_377343311.1">
    <property type="nucleotide sequence ID" value="NZ_JBHLUE010000026.1"/>
</dbReference>
<proteinExistence type="predicted"/>